<dbReference type="RefSeq" id="WP_371840036.1">
    <property type="nucleotide sequence ID" value="NZ_JBGMEK010000039.1"/>
</dbReference>
<accession>A0ABV4P1Y2</accession>
<evidence type="ECO:0000313" key="3">
    <source>
        <dbReference type="Proteomes" id="UP001569428"/>
    </source>
</evidence>
<organism evidence="2 3">
    <name type="scientific">Microbulbifer epialgicus</name>
    <dbReference type="NCBI Taxonomy" id="393907"/>
    <lineage>
        <taxon>Bacteria</taxon>
        <taxon>Pseudomonadati</taxon>
        <taxon>Pseudomonadota</taxon>
        <taxon>Gammaproteobacteria</taxon>
        <taxon>Cellvibrionales</taxon>
        <taxon>Microbulbiferaceae</taxon>
        <taxon>Microbulbifer</taxon>
    </lineage>
</organism>
<sequence length="518" mass="59117">MPLQQTESLPKLSANQLGLIQHLVRIAHQLPGDWSFMGALEPGQEGGDSYRYQLNAIVCALASAQYHWTPAYRELYQKAIQQLIQKMLRFDVWGYWELTSRGGILCDPEQEELSNGWVDPVIHKNVMYSGPLLNMLYLYEMLYRDGKYHDQKAICFEYHPLFRGMGSQDFNYSQEQILDAALKDLKCNDFLGCESEPNLISPFCNQYLLLALMLHDKIHGTLISPEIMKRHKSAWVHKTGLYKKSADDLKLLPLMYMVRQELPVIDSSSASALAVTMHPWNREYAEYLYMEIVESTVKDFTDKSKRVDVKVELDLLQNQSGYPDPARMGISIFGFTLLAVSEMGDKDTLGGLLQFVEEHFSPTREHGHLYYRRCDDLSSASYATRLSTNGLIPWAQLNPRDGLWQIYNRPWDQEQLAAPEVTGINYPSVLVTQARYDSVAKCIKLAFQPGETPPPRVEFTIQRWPSRVALLSLAGENSPIRLDNNIDHQTKSLHVDLPFTGPLEMTIDTRADTVMPGN</sequence>
<gene>
    <name evidence="2" type="ORF">ACCI49_15770</name>
</gene>
<dbReference type="InterPro" id="IPR041411">
    <property type="entry name" value="Ldi"/>
</dbReference>
<dbReference type="Proteomes" id="UP001569428">
    <property type="component" value="Unassembled WGS sequence"/>
</dbReference>
<proteinExistence type="predicted"/>
<dbReference type="Pfam" id="PF18566">
    <property type="entry name" value="Ldi"/>
    <property type="match status" value="1"/>
</dbReference>
<name>A0ABV4P1Y2_9GAMM</name>
<comment type="caution">
    <text evidence="2">The sequence shown here is derived from an EMBL/GenBank/DDBJ whole genome shotgun (WGS) entry which is preliminary data.</text>
</comment>
<feature type="domain" description="Linalool dehydratase/isomerase" evidence="1">
    <location>
        <begin position="51"/>
        <end position="376"/>
    </location>
</feature>
<protein>
    <recommendedName>
        <fullName evidence="1">Linalool dehydratase/isomerase domain-containing protein</fullName>
    </recommendedName>
</protein>
<evidence type="ECO:0000313" key="2">
    <source>
        <dbReference type="EMBL" id="MFA0812371.1"/>
    </source>
</evidence>
<dbReference type="EMBL" id="JBGMEK010000039">
    <property type="protein sequence ID" value="MFA0812371.1"/>
    <property type="molecule type" value="Genomic_DNA"/>
</dbReference>
<reference evidence="2 3" key="1">
    <citation type="submission" date="2024-08" db="EMBL/GenBank/DDBJ databases">
        <authorList>
            <person name="Ishaq N."/>
        </authorList>
    </citation>
    <scope>NUCLEOTIDE SEQUENCE [LARGE SCALE GENOMIC DNA]</scope>
    <source>
        <strain evidence="2 3">DSM 18651</strain>
    </source>
</reference>
<evidence type="ECO:0000259" key="1">
    <source>
        <dbReference type="Pfam" id="PF18566"/>
    </source>
</evidence>
<keyword evidence="3" id="KW-1185">Reference proteome</keyword>